<accession>A0A0L6TYE6</accession>
<organism evidence="1 2">
    <name type="scientific">Acetobacterium bakii</name>
    <dbReference type="NCBI Taxonomy" id="52689"/>
    <lineage>
        <taxon>Bacteria</taxon>
        <taxon>Bacillati</taxon>
        <taxon>Bacillota</taxon>
        <taxon>Clostridia</taxon>
        <taxon>Eubacteriales</taxon>
        <taxon>Eubacteriaceae</taxon>
        <taxon>Acetobacterium</taxon>
    </lineage>
</organism>
<dbReference type="STRING" id="52689.AKG39_13305"/>
<comment type="caution">
    <text evidence="1">The sequence shown here is derived from an EMBL/GenBank/DDBJ whole genome shotgun (WGS) entry which is preliminary data.</text>
</comment>
<evidence type="ECO:0000313" key="2">
    <source>
        <dbReference type="Proteomes" id="UP000036873"/>
    </source>
</evidence>
<proteinExistence type="predicted"/>
<protein>
    <submittedName>
        <fullName evidence="1">Uncharacterized protein</fullName>
    </submittedName>
</protein>
<gene>
    <name evidence="1" type="ORF">AKG39_13305</name>
</gene>
<dbReference type="RefSeq" id="WP_050740888.1">
    <property type="nucleotide sequence ID" value="NZ_LGYO01000033.1"/>
</dbReference>
<dbReference type="Proteomes" id="UP000036873">
    <property type="component" value="Unassembled WGS sequence"/>
</dbReference>
<reference evidence="2" key="1">
    <citation type="submission" date="2015-07" db="EMBL/GenBank/DDBJ databases">
        <title>Draft genome sequence of Acetobacterium bakii DSM 8293, a potential psychrophilic chemical producer through syngas fermentation.</title>
        <authorList>
            <person name="Song Y."/>
            <person name="Hwang S."/>
            <person name="Cho B.-K."/>
        </authorList>
    </citation>
    <scope>NUCLEOTIDE SEQUENCE [LARGE SCALE GENOMIC DNA]</scope>
    <source>
        <strain evidence="2">DSM 8239</strain>
    </source>
</reference>
<sequence length="61" mass="6634">MPSKKYFNIQKSKYLRATVADIAVGSVLKITYKLNSEEIDSIQIMSMAQPGGTQPTAAVTV</sequence>
<evidence type="ECO:0000313" key="1">
    <source>
        <dbReference type="EMBL" id="KNZ41281.1"/>
    </source>
</evidence>
<keyword evidence="2" id="KW-1185">Reference proteome</keyword>
<name>A0A0L6TYE6_9FIRM</name>
<dbReference type="EMBL" id="LGYO01000033">
    <property type="protein sequence ID" value="KNZ41281.1"/>
    <property type="molecule type" value="Genomic_DNA"/>
</dbReference>
<dbReference type="AlphaFoldDB" id="A0A0L6TYE6"/>